<protein>
    <submittedName>
        <fullName evidence="1">Uncharacterized protein</fullName>
    </submittedName>
</protein>
<dbReference type="KEGG" id="mema:MMAB1_3281"/>
<evidence type="ECO:0000313" key="1">
    <source>
        <dbReference type="EMBL" id="CVK34494.1"/>
    </source>
</evidence>
<dbReference type="AntiFam" id="ANF00271">
    <property type="entry name" value="Translation of CRISPR region"/>
</dbReference>
<reference evidence="1 2" key="1">
    <citation type="submission" date="2016-01" db="EMBL/GenBank/DDBJ databases">
        <authorList>
            <person name="Manzoor S."/>
        </authorList>
    </citation>
    <scope>NUCLEOTIDE SEQUENCE [LARGE SCALE GENOMIC DNA]</scope>
    <source>
        <strain evidence="1">Methanoculleus sp MAB1</strain>
    </source>
</reference>
<gene>
    <name evidence="1" type="ORF">MMAB1_3281</name>
</gene>
<dbReference type="AlphaFoldDB" id="A0A0X8XYP3"/>
<organism evidence="1 2">
    <name type="scientific">Methanoculleus bourgensis</name>
    <dbReference type="NCBI Taxonomy" id="83986"/>
    <lineage>
        <taxon>Archaea</taxon>
        <taxon>Methanobacteriati</taxon>
        <taxon>Methanobacteriota</taxon>
        <taxon>Stenosarchaea group</taxon>
        <taxon>Methanomicrobia</taxon>
        <taxon>Methanomicrobiales</taxon>
        <taxon>Methanomicrobiaceae</taxon>
        <taxon>Methanoculleus</taxon>
    </lineage>
</organism>
<evidence type="ECO:0000313" key="2">
    <source>
        <dbReference type="Proteomes" id="UP000069850"/>
    </source>
</evidence>
<dbReference type="EMBL" id="LT158599">
    <property type="protein sequence ID" value="CVK34494.1"/>
    <property type="molecule type" value="Genomic_DNA"/>
</dbReference>
<sequence>MEPCLFRHGKGATEWTGTNEDILLQWSHVFSDMVSFLNTLFPLIRRIASMEPCLFRHGKTYLQNTDRYDIGKLQWSHVFSDMVRRIISRIIMSG</sequence>
<name>A0A0X8XYP3_9EURY</name>
<proteinExistence type="predicted"/>
<accession>A0A0X8XYP3</accession>
<dbReference type="Proteomes" id="UP000069850">
    <property type="component" value="Chromosome 1"/>
</dbReference>